<dbReference type="Proteomes" id="UP001054945">
    <property type="component" value="Unassembled WGS sequence"/>
</dbReference>
<evidence type="ECO:0000256" key="6">
    <source>
        <dbReference type="ARBA" id="ARBA00022989"/>
    </source>
</evidence>
<keyword evidence="9 13" id="KW-0472">Membrane</keyword>
<dbReference type="GO" id="GO:0005886">
    <property type="term" value="C:plasma membrane"/>
    <property type="evidence" value="ECO:0007669"/>
    <property type="project" value="TreeGrafter"/>
</dbReference>
<keyword evidence="3 12" id="KW-0813">Transport</keyword>
<evidence type="ECO:0000256" key="1">
    <source>
        <dbReference type="ARBA" id="ARBA00004141"/>
    </source>
</evidence>
<evidence type="ECO:0000256" key="9">
    <source>
        <dbReference type="ARBA" id="ARBA00023136"/>
    </source>
</evidence>
<keyword evidence="5 12" id="KW-0812">Transmembrane</keyword>
<name>A0AAV4SU86_CAEEX</name>
<proteinExistence type="inferred from homology"/>
<dbReference type="Gene3D" id="2.60.470.10">
    <property type="entry name" value="Acid-sensing ion channels like domains"/>
    <property type="match status" value="1"/>
</dbReference>
<keyword evidence="6 13" id="KW-1133">Transmembrane helix</keyword>
<sequence>MRNKVQRKQSTGANIEFLQRYSNLNEKQRNVFGHQGTDMIKTCLFNWTPCKLVLQSWLSFRYGNCFTFKAEEESYFQRSVGTGGGLELIIDVKPNEYVPISHTVGMRIVIHNRKDIPDPETNGINVFPGQCGCVEPSFPAMVGLTKCNVTNSSLLCCLDKVLNNLAVYGHNCKCSLPCQTAYYNKRQTMAKWPSKASFLQKKHNLTAEDIKFYRNSHAKVKIFFSTLERIAYVQKPVFLESEVYSHLGGELGLWIGLSITAIFEFIEALLYLLWGKISVLLR</sequence>
<dbReference type="EMBL" id="BPLR01010099">
    <property type="protein sequence ID" value="GIY36856.1"/>
    <property type="molecule type" value="Genomic_DNA"/>
</dbReference>
<evidence type="ECO:0000256" key="13">
    <source>
        <dbReference type="SAM" id="Phobius"/>
    </source>
</evidence>
<evidence type="ECO:0000256" key="11">
    <source>
        <dbReference type="ARBA" id="ARBA00023303"/>
    </source>
</evidence>
<gene>
    <name evidence="14" type="primary">asic4b</name>
    <name evidence="14" type="ORF">CEXT_182781</name>
</gene>
<evidence type="ECO:0000256" key="12">
    <source>
        <dbReference type="RuleBase" id="RU000679"/>
    </source>
</evidence>
<dbReference type="PRINTS" id="PR01078">
    <property type="entry name" value="AMINACHANNEL"/>
</dbReference>
<comment type="subcellular location">
    <subcellularLocation>
        <location evidence="1">Membrane</location>
        <topology evidence="1">Multi-pass membrane protein</topology>
    </subcellularLocation>
</comment>
<dbReference type="InterPro" id="IPR001873">
    <property type="entry name" value="ENaC"/>
</dbReference>
<evidence type="ECO:0000256" key="8">
    <source>
        <dbReference type="ARBA" id="ARBA00023065"/>
    </source>
</evidence>
<dbReference type="PANTHER" id="PTHR11690">
    <property type="entry name" value="AMILORIDE-SENSITIVE SODIUM CHANNEL-RELATED"/>
    <property type="match status" value="1"/>
</dbReference>
<evidence type="ECO:0000256" key="10">
    <source>
        <dbReference type="ARBA" id="ARBA00023201"/>
    </source>
</evidence>
<dbReference type="PANTHER" id="PTHR11690:SF248">
    <property type="entry name" value="PICKPOCKET 17, ISOFORM A"/>
    <property type="match status" value="1"/>
</dbReference>
<comment type="similarity">
    <text evidence="2 12">Belongs to the amiloride-sensitive sodium channel (TC 1.A.6) family.</text>
</comment>
<keyword evidence="4 12" id="KW-0894">Sodium channel</keyword>
<organism evidence="14 15">
    <name type="scientific">Caerostris extrusa</name>
    <name type="common">Bark spider</name>
    <name type="synonym">Caerostris bankana</name>
    <dbReference type="NCBI Taxonomy" id="172846"/>
    <lineage>
        <taxon>Eukaryota</taxon>
        <taxon>Metazoa</taxon>
        <taxon>Ecdysozoa</taxon>
        <taxon>Arthropoda</taxon>
        <taxon>Chelicerata</taxon>
        <taxon>Arachnida</taxon>
        <taxon>Araneae</taxon>
        <taxon>Araneomorphae</taxon>
        <taxon>Entelegynae</taxon>
        <taxon>Araneoidea</taxon>
        <taxon>Araneidae</taxon>
        <taxon>Caerostris</taxon>
    </lineage>
</organism>
<keyword evidence="15" id="KW-1185">Reference proteome</keyword>
<keyword evidence="7" id="KW-0915">Sodium</keyword>
<feature type="transmembrane region" description="Helical" evidence="13">
    <location>
        <begin position="251"/>
        <end position="274"/>
    </location>
</feature>
<protein>
    <submittedName>
        <fullName evidence="14">Acid-sensing ion channel 4-B</fullName>
    </submittedName>
</protein>
<dbReference type="GO" id="GO:0015280">
    <property type="term" value="F:ligand-gated sodium channel activity"/>
    <property type="evidence" value="ECO:0007669"/>
    <property type="project" value="TreeGrafter"/>
</dbReference>
<keyword evidence="8 12" id="KW-0406">Ion transport</keyword>
<keyword evidence="10 12" id="KW-0739">Sodium transport</keyword>
<evidence type="ECO:0000256" key="7">
    <source>
        <dbReference type="ARBA" id="ARBA00023053"/>
    </source>
</evidence>
<dbReference type="Pfam" id="PF00858">
    <property type="entry name" value="ASC"/>
    <property type="match status" value="1"/>
</dbReference>
<evidence type="ECO:0000256" key="5">
    <source>
        <dbReference type="ARBA" id="ARBA00022692"/>
    </source>
</evidence>
<accession>A0AAV4SU86</accession>
<evidence type="ECO:0000256" key="4">
    <source>
        <dbReference type="ARBA" id="ARBA00022461"/>
    </source>
</evidence>
<evidence type="ECO:0000256" key="2">
    <source>
        <dbReference type="ARBA" id="ARBA00007193"/>
    </source>
</evidence>
<evidence type="ECO:0000313" key="14">
    <source>
        <dbReference type="EMBL" id="GIY36856.1"/>
    </source>
</evidence>
<evidence type="ECO:0000256" key="3">
    <source>
        <dbReference type="ARBA" id="ARBA00022448"/>
    </source>
</evidence>
<dbReference type="AlphaFoldDB" id="A0AAV4SU86"/>
<keyword evidence="11 12" id="KW-0407">Ion channel</keyword>
<comment type="caution">
    <text evidence="14">The sequence shown here is derived from an EMBL/GenBank/DDBJ whole genome shotgun (WGS) entry which is preliminary data.</text>
</comment>
<evidence type="ECO:0000313" key="15">
    <source>
        <dbReference type="Proteomes" id="UP001054945"/>
    </source>
</evidence>
<reference evidence="14 15" key="1">
    <citation type="submission" date="2021-06" db="EMBL/GenBank/DDBJ databases">
        <title>Caerostris extrusa draft genome.</title>
        <authorList>
            <person name="Kono N."/>
            <person name="Arakawa K."/>
        </authorList>
    </citation>
    <scope>NUCLEOTIDE SEQUENCE [LARGE SCALE GENOMIC DNA]</scope>
</reference>